<name>A0A4Q2EIU7_9ACTN</name>
<comment type="caution">
    <text evidence="2">The sequence shown here is derived from an EMBL/GenBank/DDBJ whole genome shotgun (WGS) entry which is preliminary data.</text>
</comment>
<evidence type="ECO:0000313" key="2">
    <source>
        <dbReference type="EMBL" id="RXW33063.1"/>
    </source>
</evidence>
<dbReference type="Gene3D" id="3.40.50.720">
    <property type="entry name" value="NAD(P)-binding Rossmann-like Domain"/>
    <property type="match status" value="1"/>
</dbReference>
<dbReference type="OrthoDB" id="9787435at2"/>
<gene>
    <name evidence="2" type="ORF">C1706_04190</name>
</gene>
<dbReference type="AlphaFoldDB" id="A0A4Q2EIU7"/>
<dbReference type="InterPro" id="IPR011032">
    <property type="entry name" value="GroES-like_sf"/>
</dbReference>
<evidence type="ECO:0000256" key="1">
    <source>
        <dbReference type="SAM" id="MobiDB-lite"/>
    </source>
</evidence>
<dbReference type="SUPFAM" id="SSF51735">
    <property type="entry name" value="NAD(P)-binding Rossmann-fold domains"/>
    <property type="match status" value="1"/>
</dbReference>
<dbReference type="RefSeq" id="WP_129457961.1">
    <property type="nucleotide sequence ID" value="NZ_PPCV01000002.1"/>
</dbReference>
<evidence type="ECO:0000313" key="3">
    <source>
        <dbReference type="Proteomes" id="UP000290624"/>
    </source>
</evidence>
<proteinExistence type="predicted"/>
<keyword evidence="3" id="KW-1185">Reference proteome</keyword>
<dbReference type="EMBL" id="PPCV01000002">
    <property type="protein sequence ID" value="RXW33063.1"/>
    <property type="molecule type" value="Genomic_DNA"/>
</dbReference>
<protein>
    <submittedName>
        <fullName evidence="2">Quinone oxidoreductase</fullName>
    </submittedName>
</protein>
<dbReference type="PANTHER" id="PTHR43677">
    <property type="entry name" value="SHORT-CHAIN DEHYDROGENASE/REDUCTASE"/>
    <property type="match status" value="1"/>
</dbReference>
<dbReference type="GO" id="GO:0016491">
    <property type="term" value="F:oxidoreductase activity"/>
    <property type="evidence" value="ECO:0007669"/>
    <property type="project" value="TreeGrafter"/>
</dbReference>
<feature type="region of interest" description="Disordered" evidence="1">
    <location>
        <begin position="186"/>
        <end position="215"/>
    </location>
</feature>
<dbReference type="Gene3D" id="3.90.180.10">
    <property type="entry name" value="Medium-chain alcohol dehydrogenases, catalytic domain"/>
    <property type="match status" value="2"/>
</dbReference>
<accession>A0A4Q2EIU7</accession>
<dbReference type="PANTHER" id="PTHR43677:SF11">
    <property type="entry name" value="ZINC-CONTAINING ALCOHOL DEHYDROGENASE"/>
    <property type="match status" value="1"/>
</dbReference>
<dbReference type="InterPro" id="IPR036291">
    <property type="entry name" value="NAD(P)-bd_dom_sf"/>
</dbReference>
<dbReference type="SUPFAM" id="SSF50129">
    <property type="entry name" value="GroES-like"/>
    <property type="match status" value="1"/>
</dbReference>
<sequence>MKAALVTAYGHNPQYADAPEPVASEEEIVIDVLAAALAPRVRSQAAGSHYTSTGALPLIPGVDGVGALPDGRQVYFLLPPDTTHGSMAQRVAMDPRRSVVLPEGADPVVVAATMNPAMASWVALRQRAHWRPGGSVLVLGATGSAGRAAVRVAHHLGAAEIVAVGRNATRMSDLTEFGVRRCIELDDDRSPTKSSPGLSSRRLAPSLCVTSPKPGRTPRHPLVWFSCRETPQRGCAWLQRPLLGGIPGC</sequence>
<organism evidence="2 3">
    <name type="scientific">Propioniciclava flava</name>
    <dbReference type="NCBI Taxonomy" id="2072026"/>
    <lineage>
        <taxon>Bacteria</taxon>
        <taxon>Bacillati</taxon>
        <taxon>Actinomycetota</taxon>
        <taxon>Actinomycetes</taxon>
        <taxon>Propionibacteriales</taxon>
        <taxon>Propionibacteriaceae</taxon>
        <taxon>Propioniciclava</taxon>
    </lineage>
</organism>
<dbReference type="InterPro" id="IPR051397">
    <property type="entry name" value="Zn-ADH-like_protein"/>
</dbReference>
<reference evidence="2 3" key="1">
    <citation type="submission" date="2018-01" db="EMBL/GenBank/DDBJ databases">
        <title>Lactibacter flavus gen. nov., sp. nov., a novel bacterium of the family Propionibacteriaceae isolated from raw milk and dairy products.</title>
        <authorList>
            <person name="Wenning M."/>
            <person name="Breitenwieser F."/>
            <person name="Huptas C."/>
            <person name="von Neubeck M."/>
            <person name="Busse H.-J."/>
            <person name="Scherer S."/>
        </authorList>
    </citation>
    <scope>NUCLEOTIDE SEQUENCE [LARGE SCALE GENOMIC DNA]</scope>
    <source>
        <strain evidence="2 3">VG341</strain>
    </source>
</reference>
<dbReference type="Proteomes" id="UP000290624">
    <property type="component" value="Unassembled WGS sequence"/>
</dbReference>